<feature type="compositionally biased region" description="Low complexity" evidence="1">
    <location>
        <begin position="14"/>
        <end position="30"/>
    </location>
</feature>
<organism evidence="2">
    <name type="scientific">marine sediment metagenome</name>
    <dbReference type="NCBI Taxonomy" id="412755"/>
    <lineage>
        <taxon>unclassified sequences</taxon>
        <taxon>metagenomes</taxon>
        <taxon>ecological metagenomes</taxon>
    </lineage>
</organism>
<dbReference type="EMBL" id="LAZR01062023">
    <property type="protein sequence ID" value="KKK62368.1"/>
    <property type="molecule type" value="Genomic_DNA"/>
</dbReference>
<feature type="region of interest" description="Disordered" evidence="1">
    <location>
        <begin position="1"/>
        <end position="56"/>
    </location>
</feature>
<comment type="caution">
    <text evidence="2">The sequence shown here is derived from an EMBL/GenBank/DDBJ whole genome shotgun (WGS) entry which is preliminary data.</text>
</comment>
<proteinExistence type="predicted"/>
<sequence>PDPRSARVADELRAAAGIPKAKAKPRPAAGSVDQEPETARSDGHRPRLSPASPQDR</sequence>
<feature type="compositionally biased region" description="Basic and acidic residues" evidence="1">
    <location>
        <begin position="1"/>
        <end position="13"/>
    </location>
</feature>
<name>A0A0F8X0F8_9ZZZZ</name>
<protein>
    <submittedName>
        <fullName evidence="2">Uncharacterized protein</fullName>
    </submittedName>
</protein>
<feature type="non-terminal residue" evidence="2">
    <location>
        <position position="1"/>
    </location>
</feature>
<dbReference type="AlphaFoldDB" id="A0A0F8X0F8"/>
<accession>A0A0F8X0F8</accession>
<evidence type="ECO:0000313" key="2">
    <source>
        <dbReference type="EMBL" id="KKK62368.1"/>
    </source>
</evidence>
<evidence type="ECO:0000256" key="1">
    <source>
        <dbReference type="SAM" id="MobiDB-lite"/>
    </source>
</evidence>
<reference evidence="2" key="1">
    <citation type="journal article" date="2015" name="Nature">
        <title>Complex archaea that bridge the gap between prokaryotes and eukaryotes.</title>
        <authorList>
            <person name="Spang A."/>
            <person name="Saw J.H."/>
            <person name="Jorgensen S.L."/>
            <person name="Zaremba-Niedzwiedzka K."/>
            <person name="Martijn J."/>
            <person name="Lind A.E."/>
            <person name="van Eijk R."/>
            <person name="Schleper C."/>
            <person name="Guy L."/>
            <person name="Ettema T.J."/>
        </authorList>
    </citation>
    <scope>NUCLEOTIDE SEQUENCE</scope>
</reference>
<gene>
    <name evidence="2" type="ORF">LCGC14_3005050</name>
</gene>